<keyword evidence="2" id="KW-1185">Reference proteome</keyword>
<evidence type="ECO:0000313" key="1">
    <source>
        <dbReference type="EMBL" id="CAG8665133.1"/>
    </source>
</evidence>
<dbReference type="Proteomes" id="UP000789860">
    <property type="component" value="Unassembled WGS sequence"/>
</dbReference>
<name>A0ACA9NLK1_9GLOM</name>
<comment type="caution">
    <text evidence="1">The sequence shown here is derived from an EMBL/GenBank/DDBJ whole genome shotgun (WGS) entry which is preliminary data.</text>
</comment>
<proteinExistence type="predicted"/>
<gene>
    <name evidence="1" type="ORF">SCALOS_LOCUS9178</name>
</gene>
<feature type="non-terminal residue" evidence="1">
    <location>
        <position position="1"/>
    </location>
</feature>
<dbReference type="EMBL" id="CAJVPM010027144">
    <property type="protein sequence ID" value="CAG8665133.1"/>
    <property type="molecule type" value="Genomic_DNA"/>
</dbReference>
<feature type="non-terminal residue" evidence="1">
    <location>
        <position position="51"/>
    </location>
</feature>
<reference evidence="1" key="1">
    <citation type="submission" date="2021-06" db="EMBL/GenBank/DDBJ databases">
        <authorList>
            <person name="Kallberg Y."/>
            <person name="Tangrot J."/>
            <person name="Rosling A."/>
        </authorList>
    </citation>
    <scope>NUCLEOTIDE SEQUENCE</scope>
    <source>
        <strain evidence="1">AU212A</strain>
    </source>
</reference>
<organism evidence="1 2">
    <name type="scientific">Scutellospora calospora</name>
    <dbReference type="NCBI Taxonomy" id="85575"/>
    <lineage>
        <taxon>Eukaryota</taxon>
        <taxon>Fungi</taxon>
        <taxon>Fungi incertae sedis</taxon>
        <taxon>Mucoromycota</taxon>
        <taxon>Glomeromycotina</taxon>
        <taxon>Glomeromycetes</taxon>
        <taxon>Diversisporales</taxon>
        <taxon>Gigasporaceae</taxon>
        <taxon>Scutellospora</taxon>
    </lineage>
</organism>
<evidence type="ECO:0000313" key="2">
    <source>
        <dbReference type="Proteomes" id="UP000789860"/>
    </source>
</evidence>
<sequence>ISSCICELSLRSSLIVICDTICEVLTKGLMVSINEYSISPLRVESKEIELW</sequence>
<accession>A0ACA9NLK1</accession>
<protein>
    <submittedName>
        <fullName evidence="1">6311_t:CDS:1</fullName>
    </submittedName>
</protein>